<keyword evidence="2" id="KW-1185">Reference proteome</keyword>
<name>A0ACB7PJQ3_9PEZI</name>
<comment type="caution">
    <text evidence="1">The sequence shown here is derived from an EMBL/GenBank/DDBJ whole genome shotgun (WGS) entry which is preliminary data.</text>
</comment>
<dbReference type="Proteomes" id="UP000724584">
    <property type="component" value="Unassembled WGS sequence"/>
</dbReference>
<reference evidence="1 2" key="1">
    <citation type="journal article" date="2021" name="Nat. Commun.">
        <title>Genetic determinants of endophytism in the Arabidopsis root mycobiome.</title>
        <authorList>
            <person name="Mesny F."/>
            <person name="Miyauchi S."/>
            <person name="Thiergart T."/>
            <person name="Pickel B."/>
            <person name="Atanasova L."/>
            <person name="Karlsson M."/>
            <person name="Huettel B."/>
            <person name="Barry K.W."/>
            <person name="Haridas S."/>
            <person name="Chen C."/>
            <person name="Bauer D."/>
            <person name="Andreopoulos W."/>
            <person name="Pangilinan J."/>
            <person name="LaButti K."/>
            <person name="Riley R."/>
            <person name="Lipzen A."/>
            <person name="Clum A."/>
            <person name="Drula E."/>
            <person name="Henrissat B."/>
            <person name="Kohler A."/>
            <person name="Grigoriev I.V."/>
            <person name="Martin F.M."/>
            <person name="Hacquard S."/>
        </authorList>
    </citation>
    <scope>NUCLEOTIDE SEQUENCE [LARGE SCALE GENOMIC DNA]</scope>
    <source>
        <strain evidence="1 2">MPI-SDFR-AT-0079</strain>
    </source>
</reference>
<evidence type="ECO:0000313" key="1">
    <source>
        <dbReference type="EMBL" id="KAH6649444.1"/>
    </source>
</evidence>
<protein>
    <submittedName>
        <fullName evidence="1">Aflatoxin regulatory protein-domain-containing protein</fullName>
    </submittedName>
</protein>
<proteinExistence type="predicted"/>
<dbReference type="EMBL" id="JAGIZQ010000001">
    <property type="protein sequence ID" value="KAH6649444.1"/>
    <property type="molecule type" value="Genomic_DNA"/>
</dbReference>
<accession>A0ACB7PJQ3</accession>
<gene>
    <name evidence="1" type="ORF">F5144DRAFT_521822</name>
</gene>
<sequence length="492" mass="50841">MLDSAVRHSVGQGSTQGPRKLRDSCTDCASSKVRCSKEKPTCARCARRGVACIYMVSRRTGRTSSNASKIDATQIWIGTSRLGIGNPGSARVPAGRDHPGSTGFPGGTHGSSATRDRLTGRRHSLHTGFPLDSHLQTGQVTATPGNCSGPDIDMWNYISPTTLGADPAGSPPMTGPGNDVSELFDLGLGPHMIMDREESSSPETNDRSIVSTPDIFGDLPLSVLDADFSATHTYSLDWNPPTGTSTDSNGSPVPLDCCLTTTLDLLARLFANAAHGCTLSTSNTLSNSSHNNARTIESVITDNKHAIETLTNLLDCHCSHDEYLLSLMTLATLKVMGWYAAAAAAAGPSTNEDDGNSPTPPTPSPSTSPPPSEHVLSAAAAALAPTSLGTYCLAGAPRLVLGELHRVGQLAQALAQRLEGVRLRVGGLSLSAGEGGLGSGNGGGDGSGSGGSGGGLGREPPLSVSTLFQLEEDLRRRMRVLAREVVGGLGGV</sequence>
<evidence type="ECO:0000313" key="2">
    <source>
        <dbReference type="Proteomes" id="UP000724584"/>
    </source>
</evidence>
<organism evidence="1 2">
    <name type="scientific">Chaetomium tenue</name>
    <dbReference type="NCBI Taxonomy" id="1854479"/>
    <lineage>
        <taxon>Eukaryota</taxon>
        <taxon>Fungi</taxon>
        <taxon>Dikarya</taxon>
        <taxon>Ascomycota</taxon>
        <taxon>Pezizomycotina</taxon>
        <taxon>Sordariomycetes</taxon>
        <taxon>Sordariomycetidae</taxon>
        <taxon>Sordariales</taxon>
        <taxon>Chaetomiaceae</taxon>
        <taxon>Chaetomium</taxon>
    </lineage>
</organism>